<dbReference type="InterPro" id="IPR001048">
    <property type="entry name" value="Asp/Glu/Uridylate_kinase"/>
</dbReference>
<dbReference type="Gene3D" id="3.40.1160.10">
    <property type="entry name" value="Acetylglutamate kinase-like"/>
    <property type="match status" value="1"/>
</dbReference>
<dbReference type="InterPro" id="IPR001057">
    <property type="entry name" value="Glu/AcGlu_kinase"/>
</dbReference>
<dbReference type="InterPro" id="IPR036974">
    <property type="entry name" value="PUA_sf"/>
</dbReference>
<comment type="subcellular location">
    <subcellularLocation>
        <location evidence="8">Cytoplasm</location>
    </subcellularLocation>
</comment>
<evidence type="ECO:0000313" key="11">
    <source>
        <dbReference type="Proteomes" id="UP000603865"/>
    </source>
</evidence>
<feature type="domain" description="PUA" evidence="9">
    <location>
        <begin position="288"/>
        <end position="371"/>
    </location>
</feature>
<evidence type="ECO:0000256" key="1">
    <source>
        <dbReference type="ARBA" id="ARBA00022490"/>
    </source>
</evidence>
<evidence type="ECO:0000256" key="8">
    <source>
        <dbReference type="HAMAP-Rule" id="MF_00456"/>
    </source>
</evidence>
<dbReference type="PROSITE" id="PS50890">
    <property type="entry name" value="PUA"/>
    <property type="match status" value="1"/>
</dbReference>
<dbReference type="Pfam" id="PF00696">
    <property type="entry name" value="AA_kinase"/>
    <property type="match status" value="1"/>
</dbReference>
<dbReference type="InterPro" id="IPR005715">
    <property type="entry name" value="Glu_5kinase/COase_Synthase"/>
</dbReference>
<keyword evidence="5 8" id="KW-0547">Nucleotide-binding</keyword>
<comment type="function">
    <text evidence="8">Catalyzes the transfer of a phosphate group to glutamate to form L-glutamate 5-phosphate.</text>
</comment>
<dbReference type="NCBIfam" id="TIGR01027">
    <property type="entry name" value="proB"/>
    <property type="match status" value="1"/>
</dbReference>
<keyword evidence="1 8" id="KW-0963">Cytoplasm</keyword>
<dbReference type="InterPro" id="IPR011529">
    <property type="entry name" value="Glu_5kinase"/>
</dbReference>
<dbReference type="EMBL" id="BMQL01000004">
    <property type="protein sequence ID" value="GGQ99669.1"/>
    <property type="molecule type" value="Genomic_DNA"/>
</dbReference>
<evidence type="ECO:0000256" key="3">
    <source>
        <dbReference type="ARBA" id="ARBA00022650"/>
    </source>
</evidence>
<dbReference type="Pfam" id="PF01472">
    <property type="entry name" value="PUA"/>
    <property type="match status" value="1"/>
</dbReference>
<keyword evidence="6 8" id="KW-0418">Kinase</keyword>
<keyword evidence="3 8" id="KW-0641">Proline biosynthesis</keyword>
<keyword evidence="4 8" id="KW-0808">Transferase</keyword>
<dbReference type="GO" id="GO:0004349">
    <property type="term" value="F:glutamate 5-kinase activity"/>
    <property type="evidence" value="ECO:0007669"/>
    <property type="project" value="UniProtKB-UniRule"/>
</dbReference>
<comment type="similarity">
    <text evidence="8">Belongs to the glutamate 5-kinase family.</text>
</comment>
<dbReference type="PIRSF" id="PIRSF000729">
    <property type="entry name" value="GK"/>
    <property type="match status" value="1"/>
</dbReference>
<reference evidence="10" key="1">
    <citation type="journal article" date="2014" name="Int. J. Syst. Evol. Microbiol.">
        <title>Complete genome sequence of Corynebacterium casei LMG S-19264T (=DSM 44701T), isolated from a smear-ripened cheese.</title>
        <authorList>
            <consortium name="US DOE Joint Genome Institute (JGI-PGF)"/>
            <person name="Walter F."/>
            <person name="Albersmeier A."/>
            <person name="Kalinowski J."/>
            <person name="Ruckert C."/>
        </authorList>
    </citation>
    <scope>NUCLEOTIDE SEQUENCE</scope>
    <source>
        <strain evidence="10">JCM 31311</strain>
    </source>
</reference>
<dbReference type="InterPro" id="IPR036393">
    <property type="entry name" value="AceGlu_kinase-like_sf"/>
</dbReference>
<feature type="binding site" evidence="8">
    <location>
        <position position="149"/>
    </location>
    <ligand>
        <name>substrate</name>
    </ligand>
</feature>
<feature type="binding site" evidence="8">
    <location>
        <begin position="223"/>
        <end position="229"/>
    </location>
    <ligand>
        <name>ATP</name>
        <dbReference type="ChEBI" id="CHEBI:30616"/>
    </ligand>
</feature>
<dbReference type="PROSITE" id="PS00902">
    <property type="entry name" value="GLUTAMATE_5_KINASE"/>
    <property type="match status" value="1"/>
</dbReference>
<proteinExistence type="inferred from homology"/>
<feature type="binding site" evidence="8">
    <location>
        <position position="161"/>
    </location>
    <ligand>
        <name>substrate</name>
    </ligand>
</feature>
<dbReference type="GO" id="GO:0003723">
    <property type="term" value="F:RNA binding"/>
    <property type="evidence" value="ECO:0007669"/>
    <property type="project" value="InterPro"/>
</dbReference>
<feature type="binding site" evidence="8">
    <location>
        <position position="22"/>
    </location>
    <ligand>
        <name>ATP</name>
        <dbReference type="ChEBI" id="CHEBI:30616"/>
    </ligand>
</feature>
<keyword evidence="2 8" id="KW-0028">Amino-acid biosynthesis</keyword>
<gene>
    <name evidence="8 10" type="primary">proB</name>
    <name evidence="10" type="ORF">GCM10008957_10360</name>
</gene>
<organism evidence="10 11">
    <name type="scientific">Deinococcus ruber</name>
    <dbReference type="NCBI Taxonomy" id="1848197"/>
    <lineage>
        <taxon>Bacteria</taxon>
        <taxon>Thermotogati</taxon>
        <taxon>Deinococcota</taxon>
        <taxon>Deinococci</taxon>
        <taxon>Deinococcales</taxon>
        <taxon>Deinococcaceae</taxon>
        <taxon>Deinococcus</taxon>
    </lineage>
</organism>
<dbReference type="GO" id="GO:0055129">
    <property type="term" value="P:L-proline biosynthetic process"/>
    <property type="evidence" value="ECO:0007669"/>
    <property type="project" value="UniProtKB-UniRule"/>
</dbReference>
<reference evidence="10" key="2">
    <citation type="submission" date="2020-09" db="EMBL/GenBank/DDBJ databases">
        <authorList>
            <person name="Sun Q."/>
            <person name="Ohkuma M."/>
        </authorList>
    </citation>
    <scope>NUCLEOTIDE SEQUENCE</scope>
    <source>
        <strain evidence="10">JCM 31311</strain>
    </source>
</reference>
<dbReference type="InterPro" id="IPR041739">
    <property type="entry name" value="G5K_ProB"/>
</dbReference>
<comment type="caution">
    <text evidence="10">The sequence shown here is derived from an EMBL/GenBank/DDBJ whole genome shotgun (WGS) entry which is preliminary data.</text>
</comment>
<dbReference type="FunFam" id="3.40.1160.10:FF:000018">
    <property type="entry name" value="Glutamate 5-kinase"/>
    <property type="match status" value="1"/>
</dbReference>
<accession>A0A918C0M3</accession>
<name>A0A918C0M3_9DEIO</name>
<dbReference type="InterPro" id="IPR002478">
    <property type="entry name" value="PUA"/>
</dbReference>
<dbReference type="PANTHER" id="PTHR43654">
    <property type="entry name" value="GLUTAMATE 5-KINASE"/>
    <property type="match status" value="1"/>
</dbReference>
<dbReference type="Gene3D" id="2.30.130.10">
    <property type="entry name" value="PUA domain"/>
    <property type="match status" value="1"/>
</dbReference>
<evidence type="ECO:0000313" key="10">
    <source>
        <dbReference type="EMBL" id="GGQ99669.1"/>
    </source>
</evidence>
<keyword evidence="11" id="KW-1185">Reference proteome</keyword>
<dbReference type="SMART" id="SM00359">
    <property type="entry name" value="PUA"/>
    <property type="match status" value="1"/>
</dbReference>
<dbReference type="InterPro" id="IPR015947">
    <property type="entry name" value="PUA-like_sf"/>
</dbReference>
<evidence type="ECO:0000256" key="6">
    <source>
        <dbReference type="ARBA" id="ARBA00022777"/>
    </source>
</evidence>
<dbReference type="PANTHER" id="PTHR43654:SF1">
    <property type="entry name" value="ISOPENTENYL PHOSPHATE KINASE"/>
    <property type="match status" value="1"/>
</dbReference>
<dbReference type="GO" id="GO:0005829">
    <property type="term" value="C:cytosol"/>
    <property type="evidence" value="ECO:0007669"/>
    <property type="project" value="TreeGrafter"/>
</dbReference>
<evidence type="ECO:0000256" key="4">
    <source>
        <dbReference type="ARBA" id="ARBA00022679"/>
    </source>
</evidence>
<dbReference type="SUPFAM" id="SSF88697">
    <property type="entry name" value="PUA domain-like"/>
    <property type="match status" value="1"/>
</dbReference>
<sequence>MDREGEVVICPIIMGTMRVVLKLGTSVLTGGTDRLHRPRLVELMRQMAALRSAGHEVVLVTSGAVIAGWEALGFPPRERTVAEKQVLAAVGQGVLMHTYAQLAEIYGLKAAQILLTADDFRDRTRYLNARTTLAGCLSRGVLPIINENDAVAVEEIKVGDNDTLSAFVANLVEAHLLVILTDAPGLYTADPRTHPDATLIPEVPRITPEIWALAGGAGSHRGTGGMQTKIQAAEIATRAGTPVVIAPGDADNAFVRAASGEAIGTRFLANGSRLEARKRWILAEIASGRVQLDEGAARALRERGGSLLAVGIRGVEGKFERGHTVRLLAPDGTEVGRGLTRYHSGDLRRIAGMKSGAIEAELGYEYGPEVVHRDDMVML</sequence>
<evidence type="ECO:0000259" key="9">
    <source>
        <dbReference type="SMART" id="SM00359"/>
    </source>
</evidence>
<dbReference type="GO" id="GO:0005524">
    <property type="term" value="F:ATP binding"/>
    <property type="evidence" value="ECO:0007669"/>
    <property type="project" value="UniProtKB-KW"/>
</dbReference>
<evidence type="ECO:0000256" key="7">
    <source>
        <dbReference type="ARBA" id="ARBA00022840"/>
    </source>
</evidence>
<keyword evidence="7 8" id="KW-0067">ATP-binding</keyword>
<protein>
    <recommendedName>
        <fullName evidence="8">Glutamate 5-kinase</fullName>
        <ecNumber evidence="8">2.7.2.11</ecNumber>
    </recommendedName>
    <alternativeName>
        <fullName evidence="8">Gamma-glutamyl kinase</fullName>
        <shortName evidence="8">GK</shortName>
    </alternativeName>
</protein>
<feature type="binding site" evidence="8">
    <location>
        <position position="62"/>
    </location>
    <ligand>
        <name>substrate</name>
    </ligand>
</feature>
<evidence type="ECO:0000256" key="2">
    <source>
        <dbReference type="ARBA" id="ARBA00022605"/>
    </source>
</evidence>
<dbReference type="CDD" id="cd04242">
    <property type="entry name" value="AAK_G5K_ProB"/>
    <property type="match status" value="1"/>
</dbReference>
<dbReference type="CDD" id="cd21157">
    <property type="entry name" value="PUA_G5K"/>
    <property type="match status" value="1"/>
</dbReference>
<comment type="catalytic activity">
    <reaction evidence="8">
        <text>L-glutamate + ATP = L-glutamyl 5-phosphate + ADP</text>
        <dbReference type="Rhea" id="RHEA:14877"/>
        <dbReference type="ChEBI" id="CHEBI:29985"/>
        <dbReference type="ChEBI" id="CHEBI:30616"/>
        <dbReference type="ChEBI" id="CHEBI:58274"/>
        <dbReference type="ChEBI" id="CHEBI:456216"/>
        <dbReference type="EC" id="2.7.2.11"/>
    </reaction>
</comment>
<dbReference type="InterPro" id="IPR019797">
    <property type="entry name" value="Glutamate_5-kinase_CS"/>
</dbReference>
<evidence type="ECO:0000256" key="5">
    <source>
        <dbReference type="ARBA" id="ARBA00022741"/>
    </source>
</evidence>
<dbReference type="PRINTS" id="PR00474">
    <property type="entry name" value="GLU5KINASE"/>
</dbReference>
<comment type="pathway">
    <text evidence="8">Amino-acid biosynthesis; L-proline biosynthesis; L-glutamate 5-semialdehyde from L-glutamate: step 1/2.</text>
</comment>
<dbReference type="SUPFAM" id="SSF53633">
    <property type="entry name" value="Carbamate kinase-like"/>
    <property type="match status" value="1"/>
</dbReference>
<dbReference type="HAMAP" id="MF_00456">
    <property type="entry name" value="ProB"/>
    <property type="match status" value="1"/>
</dbReference>
<dbReference type="Proteomes" id="UP000603865">
    <property type="component" value="Unassembled WGS sequence"/>
</dbReference>
<dbReference type="EC" id="2.7.2.11" evidence="8"/>
<feature type="binding site" evidence="8">
    <location>
        <begin position="181"/>
        <end position="182"/>
    </location>
    <ligand>
        <name>ATP</name>
        <dbReference type="ChEBI" id="CHEBI:30616"/>
    </ligand>
</feature>
<dbReference type="AlphaFoldDB" id="A0A918C0M3"/>